<feature type="compositionally biased region" description="Basic and acidic residues" evidence="9">
    <location>
        <begin position="142"/>
        <end position="156"/>
    </location>
</feature>
<dbReference type="InterPro" id="IPR020164">
    <property type="entry name" value="Cyt_c_Oxase_assmbl_COX16"/>
</dbReference>
<dbReference type="PANTHER" id="PTHR17130">
    <property type="entry name" value="MITOCHONDRIAL OUTER MEMBRANE PROTEIN 25"/>
    <property type="match status" value="1"/>
</dbReference>
<organism evidence="10 11">
    <name type="scientific">Eptatretus burgeri</name>
    <name type="common">Inshore hagfish</name>
    <dbReference type="NCBI Taxonomy" id="7764"/>
    <lineage>
        <taxon>Eukaryota</taxon>
        <taxon>Metazoa</taxon>
        <taxon>Chordata</taxon>
        <taxon>Craniata</taxon>
        <taxon>Vertebrata</taxon>
        <taxon>Cyclostomata</taxon>
        <taxon>Myxini</taxon>
        <taxon>Myxiniformes</taxon>
        <taxon>Myxinidae</taxon>
        <taxon>Eptatretinae</taxon>
        <taxon>Eptatretus</taxon>
    </lineage>
</organism>
<evidence type="ECO:0000256" key="9">
    <source>
        <dbReference type="SAM" id="MobiDB-lite"/>
    </source>
</evidence>
<evidence type="ECO:0000256" key="1">
    <source>
        <dbReference type="ARBA" id="ARBA00004434"/>
    </source>
</evidence>
<reference evidence="10" key="1">
    <citation type="submission" date="2025-08" db="UniProtKB">
        <authorList>
            <consortium name="Ensembl"/>
        </authorList>
    </citation>
    <scope>IDENTIFICATION</scope>
</reference>
<feature type="region of interest" description="Disordered" evidence="9">
    <location>
        <begin position="142"/>
        <end position="163"/>
    </location>
</feature>
<dbReference type="GeneTree" id="ENSGT00520000055955"/>
<keyword evidence="7" id="KW-0496">Mitochondrion</keyword>
<dbReference type="PANTHER" id="PTHR17130:SF14">
    <property type="entry name" value="CYTOCHROME C OXIDASE ASSEMBLY PROTEIN COX16 HOMOLOG, MITOCHONDRIAL"/>
    <property type="match status" value="1"/>
</dbReference>
<evidence type="ECO:0000256" key="3">
    <source>
        <dbReference type="ARBA" id="ARBA00021814"/>
    </source>
</evidence>
<dbReference type="Proteomes" id="UP000694388">
    <property type="component" value="Unplaced"/>
</dbReference>
<evidence type="ECO:0000313" key="11">
    <source>
        <dbReference type="Proteomes" id="UP000694388"/>
    </source>
</evidence>
<dbReference type="GO" id="GO:0033617">
    <property type="term" value="P:mitochondrial respiratory chain complex IV assembly"/>
    <property type="evidence" value="ECO:0007669"/>
    <property type="project" value="TreeGrafter"/>
</dbReference>
<evidence type="ECO:0000256" key="8">
    <source>
        <dbReference type="ARBA" id="ARBA00023136"/>
    </source>
</evidence>
<keyword evidence="8" id="KW-0472">Membrane</keyword>
<accession>A0A8C4QYA8</accession>
<proteinExistence type="inferred from homology"/>
<protein>
    <recommendedName>
        <fullName evidence="3">Cytochrome c oxidase assembly protein COX16 homolog, mitochondrial</fullName>
    </recommendedName>
</protein>
<dbReference type="Pfam" id="PF14138">
    <property type="entry name" value="COX16"/>
    <property type="match status" value="1"/>
</dbReference>
<dbReference type="GO" id="GO:0005743">
    <property type="term" value="C:mitochondrial inner membrane"/>
    <property type="evidence" value="ECO:0007669"/>
    <property type="project" value="UniProtKB-SubCell"/>
</dbReference>
<evidence type="ECO:0000256" key="7">
    <source>
        <dbReference type="ARBA" id="ARBA00023128"/>
    </source>
</evidence>
<keyword evidence="4" id="KW-0812">Transmembrane</keyword>
<dbReference type="AlphaFoldDB" id="A0A8C4QYA8"/>
<dbReference type="Ensembl" id="ENSEBUT00000023018.1">
    <property type="protein sequence ID" value="ENSEBUP00000022442.1"/>
    <property type="gene ID" value="ENSEBUG00000013832.1"/>
</dbReference>
<evidence type="ECO:0000256" key="6">
    <source>
        <dbReference type="ARBA" id="ARBA00022989"/>
    </source>
</evidence>
<keyword evidence="5" id="KW-0999">Mitochondrion inner membrane</keyword>
<evidence type="ECO:0000256" key="5">
    <source>
        <dbReference type="ARBA" id="ARBA00022792"/>
    </source>
</evidence>
<reference evidence="10" key="2">
    <citation type="submission" date="2025-09" db="UniProtKB">
        <authorList>
            <consortium name="Ensembl"/>
        </authorList>
    </citation>
    <scope>IDENTIFICATION</scope>
</reference>
<evidence type="ECO:0000313" key="10">
    <source>
        <dbReference type="Ensembl" id="ENSEBUP00000022442.1"/>
    </source>
</evidence>
<comment type="similarity">
    <text evidence="2">Belongs to the COX16 family.</text>
</comment>
<evidence type="ECO:0000256" key="2">
    <source>
        <dbReference type="ARBA" id="ARBA00008370"/>
    </source>
</evidence>
<sequence>MGHNEFPYIKENTAVIIFYTTRNSIISRDHDPKLPQHAFSPSTLRDVLPSPRSSLTVDMNLKAFFRGKTFRYGIPMLVLIIGGSAGLKEFTTIRYEAMARRTKIDPGLDALFDKTKRKTTLEAHYEKLDQIDLNSWVNIRGPREGEDSRAIQEEQRKKLKSSH</sequence>
<keyword evidence="11" id="KW-1185">Reference proteome</keyword>
<evidence type="ECO:0000256" key="4">
    <source>
        <dbReference type="ARBA" id="ARBA00022692"/>
    </source>
</evidence>
<comment type="subcellular location">
    <subcellularLocation>
        <location evidence="1">Mitochondrion inner membrane</location>
        <topology evidence="1">Single-pass membrane protein</topology>
    </subcellularLocation>
</comment>
<name>A0A8C4QYA8_EPTBU</name>
<keyword evidence="6" id="KW-1133">Transmembrane helix</keyword>